<dbReference type="InterPro" id="IPR000183">
    <property type="entry name" value="Orn/DAP/Arg_de-COase"/>
</dbReference>
<comment type="similarity">
    <text evidence="5">Belongs to the Orn/Lys/Arg decarboxylase class-II family. LysA subfamily.</text>
</comment>
<name>A0A4Q1JL35_9BACT</name>
<dbReference type="PRINTS" id="PR01181">
    <property type="entry name" value="DAPDCRBXLASE"/>
</dbReference>
<dbReference type="Pfam" id="PF00278">
    <property type="entry name" value="Orn_DAP_Arg_deC"/>
    <property type="match status" value="1"/>
</dbReference>
<dbReference type="FunFam" id="3.20.20.10:FF:000003">
    <property type="entry name" value="Diaminopimelate decarboxylase"/>
    <property type="match status" value="1"/>
</dbReference>
<reference evidence="11 12" key="1">
    <citation type="submission" date="2019-01" db="EMBL/GenBank/DDBJ databases">
        <title>Ancylomarina salipaludis sp. nov., isolated from a salt marsh.</title>
        <authorList>
            <person name="Yoon J.-H."/>
        </authorList>
    </citation>
    <scope>NUCLEOTIDE SEQUENCE [LARGE SCALE GENOMIC DNA]</scope>
    <source>
        <strain evidence="11 12">SHSM-M15</strain>
    </source>
</reference>
<gene>
    <name evidence="5 11" type="primary">lysA</name>
    <name evidence="11" type="ORF">EO244_10115</name>
</gene>
<feature type="domain" description="Orn/DAP/Arg decarboxylase 2 C-terminal" evidence="9">
    <location>
        <begin position="17"/>
        <end position="360"/>
    </location>
</feature>
<dbReference type="RefSeq" id="WP_129254555.1">
    <property type="nucleotide sequence ID" value="NZ_SAXA01000008.1"/>
</dbReference>
<dbReference type="EMBL" id="SAXA01000008">
    <property type="protein sequence ID" value="RXQ93922.1"/>
    <property type="molecule type" value="Genomic_DNA"/>
</dbReference>
<comment type="function">
    <text evidence="5">Specifically catalyzes the decarboxylation of meso-diaminopimelate (meso-DAP) to L-lysine.</text>
</comment>
<evidence type="ECO:0000256" key="3">
    <source>
        <dbReference type="ARBA" id="ARBA00022898"/>
    </source>
</evidence>
<dbReference type="Gene3D" id="2.40.37.10">
    <property type="entry name" value="Lyase, Ornithine Decarboxylase, Chain A, domain 1"/>
    <property type="match status" value="1"/>
</dbReference>
<keyword evidence="12" id="KW-1185">Reference proteome</keyword>
<dbReference type="SUPFAM" id="SSF51419">
    <property type="entry name" value="PLP-binding barrel"/>
    <property type="match status" value="1"/>
</dbReference>
<feature type="binding site" evidence="5">
    <location>
        <position position="334"/>
    </location>
    <ligand>
        <name>substrate</name>
    </ligand>
</feature>
<dbReference type="OrthoDB" id="9802241at2"/>
<dbReference type="CDD" id="cd06828">
    <property type="entry name" value="PLPDE_III_DapDC"/>
    <property type="match status" value="1"/>
</dbReference>
<dbReference type="NCBIfam" id="TIGR01048">
    <property type="entry name" value="lysA"/>
    <property type="match status" value="1"/>
</dbReference>
<dbReference type="HAMAP" id="MF_02120">
    <property type="entry name" value="LysA"/>
    <property type="match status" value="1"/>
</dbReference>
<feature type="active site" description="Proton donor" evidence="7">
    <location>
        <position position="333"/>
    </location>
</feature>
<evidence type="ECO:0000256" key="8">
    <source>
        <dbReference type="RuleBase" id="RU003738"/>
    </source>
</evidence>
<evidence type="ECO:0000259" key="10">
    <source>
        <dbReference type="Pfam" id="PF02784"/>
    </source>
</evidence>
<dbReference type="PANTHER" id="PTHR43727:SF2">
    <property type="entry name" value="GROUP IV DECARBOXYLASE"/>
    <property type="match status" value="1"/>
</dbReference>
<organism evidence="11 12">
    <name type="scientific">Ancylomarina salipaludis</name>
    <dbReference type="NCBI Taxonomy" id="2501299"/>
    <lineage>
        <taxon>Bacteria</taxon>
        <taxon>Pseudomonadati</taxon>
        <taxon>Bacteroidota</taxon>
        <taxon>Bacteroidia</taxon>
        <taxon>Marinilabiliales</taxon>
        <taxon>Marinifilaceae</taxon>
        <taxon>Ancylomarina</taxon>
    </lineage>
</organism>
<feature type="binding site" evidence="5">
    <location>
        <begin position="265"/>
        <end position="268"/>
    </location>
    <ligand>
        <name>pyridoxal 5'-phosphate</name>
        <dbReference type="ChEBI" id="CHEBI:597326"/>
    </ligand>
</feature>
<evidence type="ECO:0000256" key="6">
    <source>
        <dbReference type="NCBIfam" id="TIGR01048"/>
    </source>
</evidence>
<comment type="catalytic activity">
    <reaction evidence="5 8">
        <text>meso-2,6-diaminopimelate + H(+) = L-lysine + CO2</text>
        <dbReference type="Rhea" id="RHEA:15101"/>
        <dbReference type="ChEBI" id="CHEBI:15378"/>
        <dbReference type="ChEBI" id="CHEBI:16526"/>
        <dbReference type="ChEBI" id="CHEBI:32551"/>
        <dbReference type="ChEBI" id="CHEBI:57791"/>
        <dbReference type="EC" id="4.1.1.20"/>
    </reaction>
</comment>
<dbReference type="GO" id="GO:0030170">
    <property type="term" value="F:pyridoxal phosphate binding"/>
    <property type="evidence" value="ECO:0007669"/>
    <property type="project" value="UniProtKB-UniRule"/>
</dbReference>
<evidence type="ECO:0000313" key="12">
    <source>
        <dbReference type="Proteomes" id="UP000289703"/>
    </source>
</evidence>
<evidence type="ECO:0000259" key="9">
    <source>
        <dbReference type="Pfam" id="PF00278"/>
    </source>
</evidence>
<dbReference type="PANTHER" id="PTHR43727">
    <property type="entry name" value="DIAMINOPIMELATE DECARBOXYLASE"/>
    <property type="match status" value="1"/>
</dbReference>
<comment type="subunit">
    <text evidence="5">Homodimer.</text>
</comment>
<dbReference type="UniPathway" id="UPA00034">
    <property type="reaction ID" value="UER00027"/>
</dbReference>
<keyword evidence="5" id="KW-0028">Amino-acid biosynthesis</keyword>
<dbReference type="Proteomes" id="UP000289703">
    <property type="component" value="Unassembled WGS sequence"/>
</dbReference>
<feature type="binding site" evidence="5">
    <location>
        <position position="362"/>
    </location>
    <ligand>
        <name>pyridoxal 5'-phosphate</name>
        <dbReference type="ChEBI" id="CHEBI:597326"/>
    </ligand>
</feature>
<evidence type="ECO:0000256" key="2">
    <source>
        <dbReference type="ARBA" id="ARBA00022793"/>
    </source>
</evidence>
<dbReference type="InterPro" id="IPR022643">
    <property type="entry name" value="De-COase2_C"/>
</dbReference>
<evidence type="ECO:0000256" key="7">
    <source>
        <dbReference type="PIRSR" id="PIRSR600183-50"/>
    </source>
</evidence>
<feature type="modified residue" description="N6-(pyridoxal phosphate)lysine" evidence="5 7">
    <location>
        <position position="48"/>
    </location>
</feature>
<dbReference type="InterPro" id="IPR029066">
    <property type="entry name" value="PLP-binding_barrel"/>
</dbReference>
<proteinExistence type="inferred from homology"/>
<dbReference type="InterPro" id="IPR002986">
    <property type="entry name" value="DAP_deCOOHase_LysA"/>
</dbReference>
<accession>A0A4Q1JL35</accession>
<dbReference type="GO" id="GO:0009089">
    <property type="term" value="P:lysine biosynthetic process via diaminopimelate"/>
    <property type="evidence" value="ECO:0007669"/>
    <property type="project" value="UniProtKB-UniRule"/>
</dbReference>
<evidence type="ECO:0000256" key="4">
    <source>
        <dbReference type="ARBA" id="ARBA00023239"/>
    </source>
</evidence>
<comment type="pathway">
    <text evidence="5 8">Amino-acid biosynthesis; L-lysine biosynthesis via DAP pathway; L-lysine from DL-2,6-diaminopimelate: step 1/1.</text>
</comment>
<feature type="domain" description="Orn/DAP/Arg decarboxylase 2 N-terminal" evidence="10">
    <location>
        <begin position="32"/>
        <end position="271"/>
    </location>
</feature>
<dbReference type="Pfam" id="PF02784">
    <property type="entry name" value="Orn_Arg_deC_N"/>
    <property type="match status" value="1"/>
</dbReference>
<dbReference type="EC" id="4.1.1.20" evidence="5 6"/>
<keyword evidence="3 5" id="KW-0663">Pyridoxal phosphate</keyword>
<protein>
    <recommendedName>
        <fullName evidence="5 6">Diaminopimelate decarboxylase</fullName>
        <shortName evidence="5">DAP decarboxylase</shortName>
        <shortName evidence="5">DAPDC</shortName>
        <ecNumber evidence="5 6">4.1.1.20</ecNumber>
    </recommendedName>
</protein>
<comment type="caution">
    <text evidence="11">The sequence shown here is derived from an EMBL/GenBank/DDBJ whole genome shotgun (WGS) entry which is preliminary data.</text>
</comment>
<feature type="binding site" evidence="5">
    <location>
        <position position="227"/>
    </location>
    <ligand>
        <name>pyridoxal 5'-phosphate</name>
        <dbReference type="ChEBI" id="CHEBI:597326"/>
    </ligand>
</feature>
<sequence>MINSSTYKYLNAQETPFYYYDMDLLKTSLATIKEEAARYNYHIHYAIKANANPKILSLIQAYGFGADCVSGNEIKRSIDNKFPSNQIVYAGVGKSDKEIEMALEANIFCFNCESIPEIEVINEIAKSKNKVAKIALRINPNVNANTHHYITTGIAENKFGINPWEFDQILELLTELDNIQLVGLHFHIGSQIVDLSVFKSLCLRINEIQNWFLEHQIIVDHINVGGGFGINYHKPDEEPIPDFRNYFAIFNEFLNLKAKQQVHFELGRSIVGQCGSLISRVLYVKNGINTNFAILDAGMTELLRPALYQAFHKIENLSSTDEHENYDVVGPICESSDCFGKAVSLPKTKRNDLIAIRSAGAYGEVMASNYNLRQTAKSFFSDDIQI</sequence>
<keyword evidence="2 5" id="KW-0210">Decarboxylase</keyword>
<feature type="binding site" evidence="5">
    <location>
        <position position="362"/>
    </location>
    <ligand>
        <name>substrate</name>
    </ligand>
</feature>
<dbReference type="InterPro" id="IPR009006">
    <property type="entry name" value="Ala_racemase/Decarboxylase_C"/>
</dbReference>
<evidence type="ECO:0000313" key="11">
    <source>
        <dbReference type="EMBL" id="RXQ93922.1"/>
    </source>
</evidence>
<comment type="cofactor">
    <cofactor evidence="1 5 7 8">
        <name>pyridoxal 5'-phosphate</name>
        <dbReference type="ChEBI" id="CHEBI:597326"/>
    </cofactor>
</comment>
<dbReference type="InterPro" id="IPR022644">
    <property type="entry name" value="De-COase2_N"/>
</dbReference>
<evidence type="ECO:0000256" key="1">
    <source>
        <dbReference type="ARBA" id="ARBA00001933"/>
    </source>
</evidence>
<feature type="binding site" evidence="5">
    <location>
        <position position="304"/>
    </location>
    <ligand>
        <name>substrate</name>
    </ligand>
</feature>
<dbReference type="Gene3D" id="3.20.20.10">
    <property type="entry name" value="Alanine racemase"/>
    <property type="match status" value="1"/>
</dbReference>
<evidence type="ECO:0000256" key="5">
    <source>
        <dbReference type="HAMAP-Rule" id="MF_02120"/>
    </source>
</evidence>
<keyword evidence="5 8" id="KW-0457">Lysine biosynthesis</keyword>
<keyword evidence="4 5" id="KW-0456">Lyase</keyword>
<dbReference type="GO" id="GO:0008836">
    <property type="term" value="F:diaminopimelate decarboxylase activity"/>
    <property type="evidence" value="ECO:0007669"/>
    <property type="project" value="UniProtKB-UniRule"/>
</dbReference>
<feature type="binding site" evidence="5">
    <location>
        <position position="308"/>
    </location>
    <ligand>
        <name>substrate</name>
    </ligand>
</feature>
<dbReference type="PRINTS" id="PR01179">
    <property type="entry name" value="ODADCRBXLASE"/>
</dbReference>
<dbReference type="SUPFAM" id="SSF50621">
    <property type="entry name" value="Alanine racemase C-terminal domain-like"/>
    <property type="match status" value="1"/>
</dbReference>
<dbReference type="InterPro" id="IPR022653">
    <property type="entry name" value="De-COase2_pyr-phos_BS"/>
</dbReference>
<dbReference type="AlphaFoldDB" id="A0A4Q1JL35"/>
<feature type="binding site" evidence="5">
    <location>
        <position position="268"/>
    </location>
    <ligand>
        <name>substrate</name>
    </ligand>
</feature>
<dbReference type="PROSITE" id="PS00878">
    <property type="entry name" value="ODR_DC_2_1"/>
    <property type="match status" value="1"/>
</dbReference>